<accession>A0ABP9E2D7</accession>
<sequence length="534" mass="54850">MTDIVAATGRPSGALRNSVVVGLSTTVRTGSGLVRIVVAGAVLGPTFFANFFQATNVIPNIVYEVLAGPVLALVVVPAVVRAFESVGPERARELVRALSGFLLMASGIAAALLVALSPWIADLLTRGVPEGAVRERAAHLTMLLVLFVAPQIVLYTIAFLGAAAQQARSRFALSTLAPTVENVGLTATLVTAAVVYGRGLEVDAVPVGMVVLLGVGSTLSVALHAAVQVVGAARVGLLTLPSLQWTHDPEARALVRYLVRSVRVAAFPAIGVLGLLALAVTVPGGVLVLQMAIYVYNFPVSVGARAVSIAVLPGLSDAARRLDRAAFAASTRQAIVYGLVAGFAALSLLVGLGDPVAFLLAQGELRGTDLVGVLALCVAIVGVAQLVGGLHEVARQALFARSDLDGPRRASAAALVATAVTGLIAIAMPSPESRMAVLCLALLARDLTGAAMLVRRLGRAVRPETILDRRRLAAAALAVTPALPIGLLGTAVIETVAPGRIFTALLLAGFGALVLVAYGGTFLLAGRARVRWTR</sequence>
<feature type="transmembrane region" description="Helical" evidence="8">
    <location>
        <begin position="101"/>
        <end position="120"/>
    </location>
</feature>
<feature type="transmembrane region" description="Helical" evidence="8">
    <location>
        <begin position="140"/>
        <end position="164"/>
    </location>
</feature>
<keyword evidence="3 8" id="KW-0812">Transmembrane</keyword>
<dbReference type="Proteomes" id="UP001500457">
    <property type="component" value="Unassembled WGS sequence"/>
</dbReference>
<keyword evidence="10" id="KW-1185">Reference proteome</keyword>
<name>A0ABP9E2D7_9PSEU</name>
<feature type="transmembrane region" description="Helical" evidence="8">
    <location>
        <begin position="435"/>
        <end position="454"/>
    </location>
</feature>
<evidence type="ECO:0000256" key="2">
    <source>
        <dbReference type="ARBA" id="ARBA00022475"/>
    </source>
</evidence>
<keyword evidence="6 8" id="KW-1133">Transmembrane helix</keyword>
<comment type="caution">
    <text evidence="9">The sequence shown here is derived from an EMBL/GenBank/DDBJ whole genome shotgun (WGS) entry which is preliminary data.</text>
</comment>
<evidence type="ECO:0000313" key="10">
    <source>
        <dbReference type="Proteomes" id="UP001500457"/>
    </source>
</evidence>
<evidence type="ECO:0000256" key="5">
    <source>
        <dbReference type="ARBA" id="ARBA00022984"/>
    </source>
</evidence>
<protein>
    <recommendedName>
        <fullName evidence="11">Peptidoglycan lipid II flippase</fullName>
    </recommendedName>
</protein>
<gene>
    <name evidence="9" type="ORF">GCM10023203_10540</name>
</gene>
<keyword evidence="4" id="KW-0133">Cell shape</keyword>
<feature type="transmembrane region" description="Helical" evidence="8">
    <location>
        <begin position="264"/>
        <end position="287"/>
    </location>
</feature>
<feature type="transmembrane region" description="Helical" evidence="8">
    <location>
        <begin position="499"/>
        <end position="525"/>
    </location>
</feature>
<feature type="transmembrane region" description="Helical" evidence="8">
    <location>
        <begin position="61"/>
        <end position="80"/>
    </location>
</feature>
<evidence type="ECO:0000256" key="7">
    <source>
        <dbReference type="ARBA" id="ARBA00023136"/>
    </source>
</evidence>
<dbReference type="InterPro" id="IPR051050">
    <property type="entry name" value="Lipid_II_flippase_MurJ/MviN"/>
</dbReference>
<dbReference type="InterPro" id="IPR004268">
    <property type="entry name" value="MurJ"/>
</dbReference>
<keyword evidence="7 8" id="KW-0472">Membrane</keyword>
<feature type="transmembrane region" description="Helical" evidence="8">
    <location>
        <begin position="171"/>
        <end position="195"/>
    </location>
</feature>
<evidence type="ECO:0008006" key="11">
    <source>
        <dbReference type="Google" id="ProtNLM"/>
    </source>
</evidence>
<dbReference type="EMBL" id="BAABHQ010000002">
    <property type="protein sequence ID" value="GAA4864536.1"/>
    <property type="molecule type" value="Genomic_DNA"/>
</dbReference>
<feature type="transmembrane region" description="Helical" evidence="8">
    <location>
        <begin position="335"/>
        <end position="358"/>
    </location>
</feature>
<keyword evidence="5" id="KW-0573">Peptidoglycan synthesis</keyword>
<evidence type="ECO:0000256" key="1">
    <source>
        <dbReference type="ARBA" id="ARBA00004651"/>
    </source>
</evidence>
<feature type="transmembrane region" description="Helical" evidence="8">
    <location>
        <begin position="207"/>
        <end position="227"/>
    </location>
</feature>
<organism evidence="9 10">
    <name type="scientific">Actinomycetospora straminea</name>
    <dbReference type="NCBI Taxonomy" id="663607"/>
    <lineage>
        <taxon>Bacteria</taxon>
        <taxon>Bacillati</taxon>
        <taxon>Actinomycetota</taxon>
        <taxon>Actinomycetes</taxon>
        <taxon>Pseudonocardiales</taxon>
        <taxon>Pseudonocardiaceae</taxon>
        <taxon>Actinomycetospora</taxon>
    </lineage>
</organism>
<reference evidence="10" key="1">
    <citation type="journal article" date="2019" name="Int. J. Syst. Evol. Microbiol.">
        <title>The Global Catalogue of Microorganisms (GCM) 10K type strain sequencing project: providing services to taxonomists for standard genome sequencing and annotation.</title>
        <authorList>
            <consortium name="The Broad Institute Genomics Platform"/>
            <consortium name="The Broad Institute Genome Sequencing Center for Infectious Disease"/>
            <person name="Wu L."/>
            <person name="Ma J."/>
        </authorList>
    </citation>
    <scope>NUCLEOTIDE SEQUENCE [LARGE SCALE GENOMIC DNA]</scope>
    <source>
        <strain evidence="10">JCM 17983</strain>
    </source>
</reference>
<feature type="transmembrane region" description="Helical" evidence="8">
    <location>
        <begin position="474"/>
        <end position="493"/>
    </location>
</feature>
<evidence type="ECO:0000256" key="4">
    <source>
        <dbReference type="ARBA" id="ARBA00022960"/>
    </source>
</evidence>
<comment type="subcellular location">
    <subcellularLocation>
        <location evidence="1">Cell membrane</location>
        <topology evidence="1">Multi-pass membrane protein</topology>
    </subcellularLocation>
</comment>
<evidence type="ECO:0000256" key="8">
    <source>
        <dbReference type="SAM" id="Phobius"/>
    </source>
</evidence>
<keyword evidence="2" id="KW-1003">Cell membrane</keyword>
<proteinExistence type="predicted"/>
<dbReference type="PANTHER" id="PTHR47019:SF1">
    <property type="entry name" value="LIPID II FLIPPASE MURJ"/>
    <property type="match status" value="1"/>
</dbReference>
<evidence type="ECO:0000313" key="9">
    <source>
        <dbReference type="EMBL" id="GAA4864536.1"/>
    </source>
</evidence>
<feature type="transmembrane region" description="Helical" evidence="8">
    <location>
        <begin position="370"/>
        <end position="390"/>
    </location>
</feature>
<evidence type="ECO:0000256" key="6">
    <source>
        <dbReference type="ARBA" id="ARBA00022989"/>
    </source>
</evidence>
<feature type="transmembrane region" description="Helical" evidence="8">
    <location>
        <begin position="33"/>
        <end position="55"/>
    </location>
</feature>
<evidence type="ECO:0000256" key="3">
    <source>
        <dbReference type="ARBA" id="ARBA00022692"/>
    </source>
</evidence>
<feature type="transmembrane region" description="Helical" evidence="8">
    <location>
        <begin position="293"/>
        <end position="315"/>
    </location>
</feature>
<dbReference type="PANTHER" id="PTHR47019">
    <property type="entry name" value="LIPID II FLIPPASE MURJ"/>
    <property type="match status" value="1"/>
</dbReference>
<feature type="transmembrane region" description="Helical" evidence="8">
    <location>
        <begin position="410"/>
        <end position="429"/>
    </location>
</feature>
<dbReference type="Pfam" id="PF03023">
    <property type="entry name" value="MurJ"/>
    <property type="match status" value="1"/>
</dbReference>